<accession>A0AA39CFJ5</accession>
<feature type="compositionally biased region" description="Basic and acidic residues" evidence="1">
    <location>
        <begin position="112"/>
        <end position="129"/>
    </location>
</feature>
<comment type="caution">
    <text evidence="2">The sequence shown here is derived from an EMBL/GenBank/DDBJ whole genome shotgun (WGS) entry which is preliminary data.</text>
</comment>
<protein>
    <submittedName>
        <fullName evidence="2">Uncharacterized protein</fullName>
    </submittedName>
</protein>
<evidence type="ECO:0000256" key="1">
    <source>
        <dbReference type="SAM" id="MobiDB-lite"/>
    </source>
</evidence>
<sequence length="129" mass="13911">MAELNADQVAYMMVVLKNTEMAIDWKVITEEAGISKPSNAQRKFRQIVEAAGYKLVNNKIVESDSDTAAVTTPAATPTSKKRKASTKKDTNGETTRKRKGNQPASEPAGDEAAVKVEEEIKAEGAEGVE</sequence>
<gene>
    <name evidence="2" type="ORF">H2200_009375</name>
</gene>
<feature type="compositionally biased region" description="Basic and acidic residues" evidence="1">
    <location>
        <begin position="86"/>
        <end position="95"/>
    </location>
</feature>
<dbReference type="Proteomes" id="UP001172673">
    <property type="component" value="Unassembled WGS sequence"/>
</dbReference>
<dbReference type="EMBL" id="JAPDRK010000014">
    <property type="protein sequence ID" value="KAJ9606414.1"/>
    <property type="molecule type" value="Genomic_DNA"/>
</dbReference>
<feature type="compositionally biased region" description="Low complexity" evidence="1">
    <location>
        <begin position="66"/>
        <end position="78"/>
    </location>
</feature>
<name>A0AA39CFJ5_9EURO</name>
<organism evidence="2 3">
    <name type="scientific">Cladophialophora chaetospira</name>
    <dbReference type="NCBI Taxonomy" id="386627"/>
    <lineage>
        <taxon>Eukaryota</taxon>
        <taxon>Fungi</taxon>
        <taxon>Dikarya</taxon>
        <taxon>Ascomycota</taxon>
        <taxon>Pezizomycotina</taxon>
        <taxon>Eurotiomycetes</taxon>
        <taxon>Chaetothyriomycetidae</taxon>
        <taxon>Chaetothyriales</taxon>
        <taxon>Herpotrichiellaceae</taxon>
        <taxon>Cladophialophora</taxon>
    </lineage>
</organism>
<proteinExistence type="predicted"/>
<dbReference type="AlphaFoldDB" id="A0AA39CFJ5"/>
<keyword evidence="3" id="KW-1185">Reference proteome</keyword>
<evidence type="ECO:0000313" key="3">
    <source>
        <dbReference type="Proteomes" id="UP001172673"/>
    </source>
</evidence>
<feature type="region of interest" description="Disordered" evidence="1">
    <location>
        <begin position="62"/>
        <end position="129"/>
    </location>
</feature>
<reference evidence="2" key="1">
    <citation type="submission" date="2022-10" db="EMBL/GenBank/DDBJ databases">
        <title>Culturing micro-colonial fungi from biological soil crusts in the Mojave desert and describing Neophaeococcomyces mojavensis, and introducing the new genera and species Taxawa tesnikishii.</title>
        <authorList>
            <person name="Kurbessoian T."/>
            <person name="Stajich J.E."/>
        </authorList>
    </citation>
    <scope>NUCLEOTIDE SEQUENCE</scope>
    <source>
        <strain evidence="2">TK_41</strain>
    </source>
</reference>
<evidence type="ECO:0000313" key="2">
    <source>
        <dbReference type="EMBL" id="KAJ9606414.1"/>
    </source>
</evidence>